<dbReference type="PANTHER" id="PTHR12151:SF25">
    <property type="entry name" value="LINALOOL DEHYDRATASE_ISOMERASE DOMAIN-CONTAINING PROTEIN"/>
    <property type="match status" value="1"/>
</dbReference>
<dbReference type="AlphaFoldDB" id="A0A7K3VMH7"/>
<keyword evidence="4" id="KW-1133">Transmembrane helix</keyword>
<dbReference type="InterPro" id="IPR003782">
    <property type="entry name" value="SCO1/SenC"/>
</dbReference>
<feature type="binding site" evidence="2">
    <location>
        <position position="159"/>
    </location>
    <ligand>
        <name>Cu cation</name>
        <dbReference type="ChEBI" id="CHEBI:23378"/>
    </ligand>
</feature>
<evidence type="ECO:0000313" key="6">
    <source>
        <dbReference type="Proteomes" id="UP000471705"/>
    </source>
</evidence>
<reference evidence="5 6" key="1">
    <citation type="submission" date="2019-12" db="EMBL/GenBank/DDBJ databases">
        <title>Rhizobium genotypes associated with high levels of biological nitrogen fixation by grain legumes in a temperate-maritime cropping system.</title>
        <authorList>
            <person name="Maluk M."/>
            <person name="Francesc Ferrando Molina F."/>
            <person name="Lopez Del Egido L."/>
            <person name="Lafos M."/>
            <person name="Langarica-Fuentes A."/>
            <person name="Gebre Yohannes G."/>
            <person name="Young M.W."/>
            <person name="Martin P."/>
            <person name="Gantlett R."/>
            <person name="Kenicer G."/>
            <person name="Hawes C."/>
            <person name="Begg G.S."/>
            <person name="Quilliam R.S."/>
            <person name="Squire G.R."/>
            <person name="Poole P.S."/>
            <person name="Young P.W."/>
            <person name="Iannetta P.M."/>
            <person name="James E.K."/>
        </authorList>
    </citation>
    <scope>NUCLEOTIDE SEQUENCE [LARGE SCALE GENOMIC DNA]</scope>
    <source>
        <strain evidence="5 6">JHI54</strain>
    </source>
</reference>
<accession>A0A7K3VMH7</accession>
<dbReference type="SUPFAM" id="SSF52833">
    <property type="entry name" value="Thioredoxin-like"/>
    <property type="match status" value="1"/>
</dbReference>
<proteinExistence type="inferred from homology"/>
<feature type="transmembrane region" description="Helical" evidence="4">
    <location>
        <begin position="6"/>
        <end position="30"/>
    </location>
</feature>
<keyword evidence="4" id="KW-0472">Membrane</keyword>
<keyword evidence="4" id="KW-0812">Transmembrane</keyword>
<feature type="disulfide bond" description="Redox-active" evidence="3">
    <location>
        <begin position="71"/>
        <end position="75"/>
    </location>
</feature>
<keyword evidence="2" id="KW-0479">Metal-binding</keyword>
<evidence type="ECO:0000256" key="1">
    <source>
        <dbReference type="ARBA" id="ARBA00010996"/>
    </source>
</evidence>
<protein>
    <submittedName>
        <fullName evidence="5">SCO family protein</fullName>
    </submittedName>
</protein>
<dbReference type="InterPro" id="IPR036249">
    <property type="entry name" value="Thioredoxin-like_sf"/>
</dbReference>
<name>A0A7K3VMH7_RHILE</name>
<comment type="caution">
    <text evidence="5">The sequence shown here is derived from an EMBL/GenBank/DDBJ whole genome shotgun (WGS) entry which is preliminary data.</text>
</comment>
<dbReference type="EMBL" id="WUFV01000020">
    <property type="protein sequence ID" value="NEK18383.1"/>
    <property type="molecule type" value="Genomic_DNA"/>
</dbReference>
<evidence type="ECO:0000313" key="5">
    <source>
        <dbReference type="EMBL" id="NEK18383.1"/>
    </source>
</evidence>
<sequence length="200" mass="22079">MKPRTLAITALSASAVFVASLIAVMFSVYLDTPRASPFNESFSLIDDQGKPVDQSIFKGHPSLVYFGYTHCPEACPTTLYEITGWFAALGEQGRPLKAYFFSIDPERDTQTVMHDYVTAFGDRITGVTGRPQEMKKVAKGWFIHAEKQPADDGHYHMSHTVDLLLVGADGRLKGLIPYGSDQDAALAKIRSLLLKHEKDA</sequence>
<organism evidence="5 6">
    <name type="scientific">Rhizobium leguminosarum</name>
    <dbReference type="NCBI Taxonomy" id="384"/>
    <lineage>
        <taxon>Bacteria</taxon>
        <taxon>Pseudomonadati</taxon>
        <taxon>Pseudomonadota</taxon>
        <taxon>Alphaproteobacteria</taxon>
        <taxon>Hyphomicrobiales</taxon>
        <taxon>Rhizobiaceae</taxon>
        <taxon>Rhizobium/Agrobacterium group</taxon>
        <taxon>Rhizobium</taxon>
    </lineage>
</organism>
<dbReference type="Proteomes" id="UP000471705">
    <property type="component" value="Unassembled WGS sequence"/>
</dbReference>
<gene>
    <name evidence="5" type="ORF">GR257_26605</name>
</gene>
<evidence type="ECO:0000256" key="4">
    <source>
        <dbReference type="SAM" id="Phobius"/>
    </source>
</evidence>
<dbReference type="CDD" id="cd02968">
    <property type="entry name" value="SCO"/>
    <property type="match status" value="1"/>
</dbReference>
<dbReference type="PANTHER" id="PTHR12151">
    <property type="entry name" value="ELECTRON TRANSPORT PROTIN SCO1/SENC FAMILY MEMBER"/>
    <property type="match status" value="1"/>
</dbReference>
<feature type="binding site" evidence="2">
    <location>
        <position position="75"/>
    </location>
    <ligand>
        <name>Cu cation</name>
        <dbReference type="ChEBI" id="CHEBI:23378"/>
    </ligand>
</feature>
<dbReference type="RefSeq" id="WP_164048732.1">
    <property type="nucleotide sequence ID" value="NZ_WUFV01000020.1"/>
</dbReference>
<evidence type="ECO:0000256" key="3">
    <source>
        <dbReference type="PIRSR" id="PIRSR603782-2"/>
    </source>
</evidence>
<evidence type="ECO:0000256" key="2">
    <source>
        <dbReference type="PIRSR" id="PIRSR603782-1"/>
    </source>
</evidence>
<keyword evidence="3" id="KW-1015">Disulfide bond</keyword>
<dbReference type="GO" id="GO:0046872">
    <property type="term" value="F:metal ion binding"/>
    <property type="evidence" value="ECO:0007669"/>
    <property type="project" value="UniProtKB-KW"/>
</dbReference>
<dbReference type="Pfam" id="PF02630">
    <property type="entry name" value="SCO1-SenC"/>
    <property type="match status" value="1"/>
</dbReference>
<comment type="similarity">
    <text evidence="1">Belongs to the SCO1/2 family.</text>
</comment>
<keyword evidence="2" id="KW-0186">Copper</keyword>
<dbReference type="Gene3D" id="3.40.30.10">
    <property type="entry name" value="Glutaredoxin"/>
    <property type="match status" value="1"/>
</dbReference>
<feature type="binding site" evidence="2">
    <location>
        <position position="71"/>
    </location>
    <ligand>
        <name>Cu cation</name>
        <dbReference type="ChEBI" id="CHEBI:23378"/>
    </ligand>
</feature>